<feature type="region of interest" description="Disordered" evidence="7">
    <location>
        <begin position="150"/>
        <end position="172"/>
    </location>
</feature>
<dbReference type="InterPro" id="IPR034193">
    <property type="entry name" value="PCSK9_ProteinaseK-like"/>
</dbReference>
<evidence type="ECO:0000256" key="7">
    <source>
        <dbReference type="SAM" id="MobiDB-lite"/>
    </source>
</evidence>
<keyword evidence="8" id="KW-0732">Signal</keyword>
<evidence type="ECO:0000256" key="8">
    <source>
        <dbReference type="SAM" id="SignalP"/>
    </source>
</evidence>
<dbReference type="PRINTS" id="PR00723">
    <property type="entry name" value="SUBTILISIN"/>
</dbReference>
<dbReference type="InterPro" id="IPR036852">
    <property type="entry name" value="Peptidase_S8/S53_dom_sf"/>
</dbReference>
<evidence type="ECO:0000313" key="10">
    <source>
        <dbReference type="EMBL" id="KAG1544291.1"/>
    </source>
</evidence>
<dbReference type="FunFam" id="3.40.50.200:FF:000014">
    <property type="entry name" value="Proteinase K"/>
    <property type="match status" value="1"/>
</dbReference>
<dbReference type="InterPro" id="IPR000209">
    <property type="entry name" value="Peptidase_S8/S53_dom"/>
</dbReference>
<proteinExistence type="inferred from homology"/>
<dbReference type="Proteomes" id="UP000717996">
    <property type="component" value="Unassembled WGS sequence"/>
</dbReference>
<feature type="signal peptide" evidence="8">
    <location>
        <begin position="1"/>
        <end position="19"/>
    </location>
</feature>
<organism evidence="10 11">
    <name type="scientific">Rhizopus oryzae</name>
    <name type="common">Mucormycosis agent</name>
    <name type="synonym">Rhizopus arrhizus var. delemar</name>
    <dbReference type="NCBI Taxonomy" id="64495"/>
    <lineage>
        <taxon>Eukaryota</taxon>
        <taxon>Fungi</taxon>
        <taxon>Fungi incertae sedis</taxon>
        <taxon>Mucoromycota</taxon>
        <taxon>Mucoromycotina</taxon>
        <taxon>Mucoromycetes</taxon>
        <taxon>Mucorales</taxon>
        <taxon>Mucorineae</taxon>
        <taxon>Rhizopodaceae</taxon>
        <taxon>Rhizopus</taxon>
    </lineage>
</organism>
<keyword evidence="4 5" id="KW-0720">Serine protease</keyword>
<dbReference type="PANTHER" id="PTHR43806">
    <property type="entry name" value="PEPTIDASE S8"/>
    <property type="match status" value="1"/>
</dbReference>
<dbReference type="OrthoDB" id="206201at2759"/>
<evidence type="ECO:0000256" key="4">
    <source>
        <dbReference type="ARBA" id="ARBA00022825"/>
    </source>
</evidence>
<dbReference type="GO" id="GO:0006508">
    <property type="term" value="P:proteolysis"/>
    <property type="evidence" value="ECO:0007669"/>
    <property type="project" value="UniProtKB-KW"/>
</dbReference>
<evidence type="ECO:0000259" key="9">
    <source>
        <dbReference type="Pfam" id="PF00082"/>
    </source>
</evidence>
<dbReference type="SUPFAM" id="SSF52743">
    <property type="entry name" value="Subtilisin-like"/>
    <property type="match status" value="1"/>
</dbReference>
<feature type="domain" description="Peptidase S8/S53" evidence="9">
    <location>
        <begin position="225"/>
        <end position="455"/>
    </location>
</feature>
<dbReference type="GO" id="GO:0004252">
    <property type="term" value="F:serine-type endopeptidase activity"/>
    <property type="evidence" value="ECO:0007669"/>
    <property type="project" value="UniProtKB-UniRule"/>
</dbReference>
<feature type="active site" description="Charge relay system" evidence="5">
    <location>
        <position position="234"/>
    </location>
</feature>
<feature type="active site" description="Charge relay system" evidence="5">
    <location>
        <position position="265"/>
    </location>
</feature>
<dbReference type="InterPro" id="IPR015500">
    <property type="entry name" value="Peptidase_S8_subtilisin-rel"/>
</dbReference>
<evidence type="ECO:0000256" key="1">
    <source>
        <dbReference type="ARBA" id="ARBA00011073"/>
    </source>
</evidence>
<dbReference type="PROSITE" id="PS51892">
    <property type="entry name" value="SUBTILASE"/>
    <property type="match status" value="1"/>
</dbReference>
<comment type="caution">
    <text evidence="10">The sequence shown here is derived from an EMBL/GenBank/DDBJ whole genome shotgun (WGS) entry which is preliminary data.</text>
</comment>
<dbReference type="CDD" id="cd04077">
    <property type="entry name" value="Peptidases_S8_PCSK9_ProteinaseK_like"/>
    <property type="match status" value="1"/>
</dbReference>
<keyword evidence="3 5" id="KW-0378">Hydrolase</keyword>
<dbReference type="GO" id="GO:0005615">
    <property type="term" value="C:extracellular space"/>
    <property type="evidence" value="ECO:0007669"/>
    <property type="project" value="TreeGrafter"/>
</dbReference>
<dbReference type="AlphaFoldDB" id="A0A9P6YBN3"/>
<dbReference type="PANTHER" id="PTHR43806:SF11">
    <property type="entry name" value="CEREVISIN-RELATED"/>
    <property type="match status" value="1"/>
</dbReference>
<evidence type="ECO:0000256" key="2">
    <source>
        <dbReference type="ARBA" id="ARBA00022670"/>
    </source>
</evidence>
<dbReference type="InterPro" id="IPR023827">
    <property type="entry name" value="Peptidase_S8_Asp-AS"/>
</dbReference>
<gene>
    <name evidence="10" type="ORF">G6F51_006154</name>
</gene>
<dbReference type="PROSITE" id="PS00137">
    <property type="entry name" value="SUBTILASE_HIS"/>
    <property type="match status" value="1"/>
</dbReference>
<accession>A0A9P6YBN3</accession>
<protein>
    <recommendedName>
        <fullName evidence="9">Peptidase S8/S53 domain-containing protein</fullName>
    </recommendedName>
</protein>
<dbReference type="EMBL" id="JAANIT010000812">
    <property type="protein sequence ID" value="KAG1544291.1"/>
    <property type="molecule type" value="Genomic_DNA"/>
</dbReference>
<evidence type="ECO:0000256" key="6">
    <source>
        <dbReference type="RuleBase" id="RU003355"/>
    </source>
</evidence>
<dbReference type="InterPro" id="IPR050131">
    <property type="entry name" value="Peptidase_S8_subtilisin-like"/>
</dbReference>
<sequence>MLPKTFIFFAVSCISVVTAAGLTDNILEDFSTVKGNGNYIIHLRPETNIKKFVPDFLNGATDIVGQSMGHKNLAVKKNKIVRRDTEEDQVHIYDTYSIGNSFKGLTVKFENISIVQDIAKEFSENILRIIPDQDIHFDLPTPKNRKRFYARSRSAKRAERNGNFDPDNFDLDKADSEHVESSNKTLFERAATSYTKQKNAQWNLVRISEHKRNLAQPYIYDSNAGSGAYVYVVDDGMRVDHTDFNGRAQWGWSAYTGVPRYGTGHGTHVGGIIGGTTYGVAKKANLVAVQVLDDTGYGATSSILSGLQWVVSNAKKGRSIVNMSLSMKTAGIPSSTLSALDEAIDAVVASGIPVFVSAGNWGNVDACDVSPANNKNVFTVAATDKNDRMTSFSSYGSCVQILAPGDNVLSAYIDSKTSTTSMSGTSMASPHAAGVAALLVAQSAVSSPSTIYKQISSLATSRSITSITGNTVNKLLFNGQQSTSTQV</sequence>
<dbReference type="PROSITE" id="PS00138">
    <property type="entry name" value="SUBTILASE_SER"/>
    <property type="match status" value="1"/>
</dbReference>
<evidence type="ECO:0000313" key="11">
    <source>
        <dbReference type="Proteomes" id="UP000717996"/>
    </source>
</evidence>
<dbReference type="PROSITE" id="PS00136">
    <property type="entry name" value="SUBTILASE_ASP"/>
    <property type="match status" value="1"/>
</dbReference>
<name>A0A9P6YBN3_RHIOR</name>
<dbReference type="InterPro" id="IPR023828">
    <property type="entry name" value="Peptidase_S8_Ser-AS"/>
</dbReference>
<dbReference type="InterPro" id="IPR022398">
    <property type="entry name" value="Peptidase_S8_His-AS"/>
</dbReference>
<dbReference type="OMA" id="RTPAQIW"/>
<evidence type="ECO:0000256" key="5">
    <source>
        <dbReference type="PROSITE-ProRule" id="PRU01240"/>
    </source>
</evidence>
<comment type="similarity">
    <text evidence="1 5 6">Belongs to the peptidase S8 family.</text>
</comment>
<dbReference type="Pfam" id="PF00082">
    <property type="entry name" value="Peptidase_S8"/>
    <property type="match status" value="1"/>
</dbReference>
<keyword evidence="2 5" id="KW-0645">Protease</keyword>
<evidence type="ECO:0000256" key="3">
    <source>
        <dbReference type="ARBA" id="ARBA00022801"/>
    </source>
</evidence>
<feature type="active site" description="Charge relay system" evidence="5">
    <location>
        <position position="426"/>
    </location>
</feature>
<dbReference type="Gene3D" id="3.40.50.200">
    <property type="entry name" value="Peptidase S8/S53 domain"/>
    <property type="match status" value="1"/>
</dbReference>
<reference evidence="10" key="1">
    <citation type="journal article" date="2020" name="Microb. Genom.">
        <title>Genetic diversity of clinical and environmental Mucorales isolates obtained from an investigation of mucormycosis cases among solid organ transplant recipients.</title>
        <authorList>
            <person name="Nguyen M.H."/>
            <person name="Kaul D."/>
            <person name="Muto C."/>
            <person name="Cheng S.J."/>
            <person name="Richter R.A."/>
            <person name="Bruno V.M."/>
            <person name="Liu G."/>
            <person name="Beyhan S."/>
            <person name="Sundermann A.J."/>
            <person name="Mounaud S."/>
            <person name="Pasculle A.W."/>
            <person name="Nierman W.C."/>
            <person name="Driscoll E."/>
            <person name="Cumbie R."/>
            <person name="Clancy C.J."/>
            <person name="Dupont C.L."/>
        </authorList>
    </citation>
    <scope>NUCLEOTIDE SEQUENCE</scope>
    <source>
        <strain evidence="10">GL16</strain>
    </source>
</reference>
<feature type="chain" id="PRO_5040244332" description="Peptidase S8/S53 domain-containing protein" evidence="8">
    <location>
        <begin position="20"/>
        <end position="487"/>
    </location>
</feature>